<comment type="pathway">
    <text evidence="6">Cofactor biosynthesis; adenosylcobalamin biosynthesis; adenosylcobalamin from cob(II)yrinate a,c-diamide: step 5/7.</text>
</comment>
<evidence type="ECO:0000256" key="9">
    <source>
        <dbReference type="ARBA" id="ARBA00012523"/>
    </source>
</evidence>
<evidence type="ECO:0000256" key="13">
    <source>
        <dbReference type="ARBA" id="ARBA00022777"/>
    </source>
</evidence>
<evidence type="ECO:0000256" key="8">
    <source>
        <dbReference type="ARBA" id="ARBA00012016"/>
    </source>
</evidence>
<evidence type="ECO:0000256" key="3">
    <source>
        <dbReference type="ARBA" id="ARBA00001522"/>
    </source>
</evidence>
<keyword evidence="15 19" id="KW-0342">GTP-binding</keyword>
<feature type="binding site" evidence="19">
    <location>
        <position position="78"/>
    </location>
    <ligand>
        <name>GTP</name>
        <dbReference type="ChEBI" id="CHEBI:37565"/>
    </ligand>
</feature>
<sequence>MIYLVTGGARSGKSRYAQQLALSLASNPVYVATAKVWDGDFEQRIRRHQQDRGPEWTSFEEQLQVSKLPLDSRVAVIDCVTLWLTNFFVQHKQDVDACLQGLQQEIQLLMQKQDATLIIVTNEIGMGVHAETAIGRQFTDLQGWANQYIAQEAQKVVLMVSGIPVPIK</sequence>
<dbReference type="PIRSF" id="PIRSF006135">
    <property type="entry name" value="CobU"/>
    <property type="match status" value="1"/>
</dbReference>
<keyword evidence="12 19" id="KW-0547">Nucleotide-binding</keyword>
<dbReference type="OrthoDB" id="9799422at2"/>
<dbReference type="Proteomes" id="UP000198984">
    <property type="component" value="Unassembled WGS sequence"/>
</dbReference>
<comment type="catalytic activity">
    <reaction evidence="3">
        <text>adenosylcob(III)inamide + GTP = adenosylcob(III)inamide phosphate + GDP + H(+)</text>
        <dbReference type="Rhea" id="RHEA:15765"/>
        <dbReference type="ChEBI" id="CHEBI:2480"/>
        <dbReference type="ChEBI" id="CHEBI:15378"/>
        <dbReference type="ChEBI" id="CHEBI:37565"/>
        <dbReference type="ChEBI" id="CHEBI:58189"/>
        <dbReference type="ChEBI" id="CHEBI:58502"/>
        <dbReference type="EC" id="2.7.1.156"/>
    </reaction>
</comment>
<comment type="pathway">
    <text evidence="5">Cofactor biosynthesis; adenosylcobalamin biosynthesis; adenosylcobalamin from cob(II)yrinate a,c-diamide: step 6/7.</text>
</comment>
<keyword evidence="11 20" id="KW-0808">Transferase</keyword>
<accession>A0A1H7LW25</accession>
<dbReference type="RefSeq" id="WP_089907824.1">
    <property type="nucleotide sequence ID" value="NZ_FOBB01000001.1"/>
</dbReference>
<dbReference type="GO" id="GO:0043752">
    <property type="term" value="F:adenosylcobinamide kinase activity"/>
    <property type="evidence" value="ECO:0007669"/>
    <property type="project" value="UniProtKB-EC"/>
</dbReference>
<reference evidence="20 21" key="1">
    <citation type="submission" date="2016-10" db="EMBL/GenBank/DDBJ databases">
        <authorList>
            <person name="de Groot N.N."/>
        </authorList>
    </citation>
    <scope>NUCLEOTIDE SEQUENCE [LARGE SCALE GENOMIC DNA]</scope>
    <source>
        <strain evidence="20 21">DSM 21039</strain>
    </source>
</reference>
<gene>
    <name evidence="20" type="ORF">SAMN04488505_1011349</name>
</gene>
<dbReference type="EC" id="2.7.7.62" evidence="9"/>
<dbReference type="GO" id="GO:0009236">
    <property type="term" value="P:cobalamin biosynthetic process"/>
    <property type="evidence" value="ECO:0007669"/>
    <property type="project" value="UniProtKB-UniPathway"/>
</dbReference>
<evidence type="ECO:0000256" key="1">
    <source>
        <dbReference type="ARBA" id="ARBA00000312"/>
    </source>
</evidence>
<dbReference type="Gene3D" id="3.40.50.300">
    <property type="entry name" value="P-loop containing nucleotide triphosphate hydrolases"/>
    <property type="match status" value="1"/>
</dbReference>
<dbReference type="Pfam" id="PF02283">
    <property type="entry name" value="CobU"/>
    <property type="match status" value="1"/>
</dbReference>
<evidence type="ECO:0000256" key="17">
    <source>
        <dbReference type="ARBA" id="ARBA00030571"/>
    </source>
</evidence>
<feature type="active site" description="GMP-histidine intermediate" evidence="18">
    <location>
        <position position="48"/>
    </location>
</feature>
<evidence type="ECO:0000256" key="6">
    <source>
        <dbReference type="ARBA" id="ARBA00005159"/>
    </source>
</evidence>
<evidence type="ECO:0000256" key="10">
    <source>
        <dbReference type="ARBA" id="ARBA00022573"/>
    </source>
</evidence>
<evidence type="ECO:0000256" key="19">
    <source>
        <dbReference type="PIRSR" id="PIRSR006135-2"/>
    </source>
</evidence>
<feature type="binding site" evidence="19">
    <location>
        <position position="60"/>
    </location>
    <ligand>
        <name>GTP</name>
        <dbReference type="ChEBI" id="CHEBI:37565"/>
    </ligand>
</feature>
<evidence type="ECO:0000256" key="12">
    <source>
        <dbReference type="ARBA" id="ARBA00022741"/>
    </source>
</evidence>
<evidence type="ECO:0000256" key="18">
    <source>
        <dbReference type="PIRSR" id="PIRSR006135-1"/>
    </source>
</evidence>
<comment type="catalytic activity">
    <reaction evidence="2">
        <text>adenosylcob(III)inamide phosphate + GTP + H(+) = adenosylcob(III)inamide-GDP + diphosphate</text>
        <dbReference type="Rhea" id="RHEA:22712"/>
        <dbReference type="ChEBI" id="CHEBI:15378"/>
        <dbReference type="ChEBI" id="CHEBI:33019"/>
        <dbReference type="ChEBI" id="CHEBI:37565"/>
        <dbReference type="ChEBI" id="CHEBI:58502"/>
        <dbReference type="ChEBI" id="CHEBI:60487"/>
        <dbReference type="EC" id="2.7.7.62"/>
    </reaction>
</comment>
<evidence type="ECO:0000256" key="7">
    <source>
        <dbReference type="ARBA" id="ARBA00007490"/>
    </source>
</evidence>
<evidence type="ECO:0000256" key="5">
    <source>
        <dbReference type="ARBA" id="ARBA00004692"/>
    </source>
</evidence>
<comment type="function">
    <text evidence="4">Catalyzes ATP-dependent phosphorylation of adenosylcobinamide and addition of GMP to adenosylcobinamide phosphate.</text>
</comment>
<proteinExistence type="inferred from homology"/>
<dbReference type="PANTHER" id="PTHR34848:SF1">
    <property type="entry name" value="BIFUNCTIONAL ADENOSYLCOBALAMIN BIOSYNTHESIS PROTEIN COBU"/>
    <property type="match status" value="1"/>
</dbReference>
<dbReference type="CDD" id="cd00544">
    <property type="entry name" value="CobU"/>
    <property type="match status" value="1"/>
</dbReference>
<name>A0A1H7LW25_9BACT</name>
<feature type="binding site" evidence="19">
    <location>
        <begin position="32"/>
        <end position="34"/>
    </location>
    <ligand>
        <name>GTP</name>
        <dbReference type="ChEBI" id="CHEBI:37565"/>
    </ligand>
</feature>
<organism evidence="20 21">
    <name type="scientific">Chitinophaga rupis</name>
    <dbReference type="NCBI Taxonomy" id="573321"/>
    <lineage>
        <taxon>Bacteria</taxon>
        <taxon>Pseudomonadati</taxon>
        <taxon>Bacteroidota</taxon>
        <taxon>Chitinophagia</taxon>
        <taxon>Chitinophagales</taxon>
        <taxon>Chitinophagaceae</taxon>
        <taxon>Chitinophaga</taxon>
    </lineage>
</organism>
<keyword evidence="14" id="KW-0067">ATP-binding</keyword>
<evidence type="ECO:0000313" key="20">
    <source>
        <dbReference type="EMBL" id="SEL03160.1"/>
    </source>
</evidence>
<evidence type="ECO:0000256" key="4">
    <source>
        <dbReference type="ARBA" id="ARBA00003889"/>
    </source>
</evidence>
<keyword evidence="20" id="KW-0548">Nucleotidyltransferase</keyword>
<feature type="binding site" evidence="19">
    <location>
        <begin position="7"/>
        <end position="14"/>
    </location>
    <ligand>
        <name>GTP</name>
        <dbReference type="ChEBI" id="CHEBI:37565"/>
    </ligand>
</feature>
<keyword evidence="13 20" id="KW-0418">Kinase</keyword>
<dbReference type="EMBL" id="FOBB01000001">
    <property type="protein sequence ID" value="SEL03160.1"/>
    <property type="molecule type" value="Genomic_DNA"/>
</dbReference>
<evidence type="ECO:0000256" key="11">
    <source>
        <dbReference type="ARBA" id="ARBA00022679"/>
    </source>
</evidence>
<evidence type="ECO:0000256" key="2">
    <source>
        <dbReference type="ARBA" id="ARBA00000711"/>
    </source>
</evidence>
<dbReference type="GO" id="GO:0008820">
    <property type="term" value="F:cobinamide phosphate guanylyltransferase activity"/>
    <property type="evidence" value="ECO:0007669"/>
    <property type="project" value="UniProtKB-EC"/>
</dbReference>
<dbReference type="NCBIfam" id="NF004469">
    <property type="entry name" value="PRK05800.1"/>
    <property type="match status" value="1"/>
</dbReference>
<dbReference type="AlphaFoldDB" id="A0A1H7LW25"/>
<dbReference type="UniPathway" id="UPA00148">
    <property type="reaction ID" value="UER00236"/>
</dbReference>
<dbReference type="GO" id="GO:0005525">
    <property type="term" value="F:GTP binding"/>
    <property type="evidence" value="ECO:0007669"/>
    <property type="project" value="UniProtKB-KW"/>
</dbReference>
<evidence type="ECO:0000313" key="21">
    <source>
        <dbReference type="Proteomes" id="UP000198984"/>
    </source>
</evidence>
<dbReference type="InterPro" id="IPR027417">
    <property type="entry name" value="P-loop_NTPase"/>
</dbReference>
<dbReference type="STRING" id="573321.SAMN04488505_1011349"/>
<keyword evidence="10" id="KW-0169">Cobalamin biosynthesis</keyword>
<keyword evidence="21" id="KW-1185">Reference proteome</keyword>
<dbReference type="EC" id="2.7.1.156" evidence="8"/>
<dbReference type="InterPro" id="IPR003203">
    <property type="entry name" value="CobU/CobP"/>
</dbReference>
<comment type="catalytic activity">
    <reaction evidence="1">
        <text>adenosylcob(III)inamide + ATP = adenosylcob(III)inamide phosphate + ADP + H(+)</text>
        <dbReference type="Rhea" id="RHEA:15769"/>
        <dbReference type="ChEBI" id="CHEBI:2480"/>
        <dbReference type="ChEBI" id="CHEBI:15378"/>
        <dbReference type="ChEBI" id="CHEBI:30616"/>
        <dbReference type="ChEBI" id="CHEBI:58502"/>
        <dbReference type="ChEBI" id="CHEBI:456216"/>
        <dbReference type="EC" id="2.7.1.156"/>
    </reaction>
</comment>
<evidence type="ECO:0000256" key="15">
    <source>
        <dbReference type="ARBA" id="ARBA00023134"/>
    </source>
</evidence>
<evidence type="ECO:0000256" key="16">
    <source>
        <dbReference type="ARBA" id="ARBA00029570"/>
    </source>
</evidence>
<dbReference type="SUPFAM" id="SSF52540">
    <property type="entry name" value="P-loop containing nucleoside triphosphate hydrolases"/>
    <property type="match status" value="1"/>
</dbReference>
<comment type="similarity">
    <text evidence="7">Belongs to the CobU/CobP family.</text>
</comment>
<protein>
    <recommendedName>
        <fullName evidence="16">Adenosylcobinamide kinase</fullName>
        <ecNumber evidence="8">2.7.1.156</ecNumber>
        <ecNumber evidence="9">2.7.7.62</ecNumber>
    </recommendedName>
    <alternativeName>
        <fullName evidence="17">Adenosylcobinamide-phosphate guanylyltransferase</fullName>
    </alternativeName>
</protein>
<dbReference type="PANTHER" id="PTHR34848">
    <property type="match status" value="1"/>
</dbReference>
<evidence type="ECO:0000256" key="14">
    <source>
        <dbReference type="ARBA" id="ARBA00022840"/>
    </source>
</evidence>
<dbReference type="GO" id="GO:0005524">
    <property type="term" value="F:ATP binding"/>
    <property type="evidence" value="ECO:0007669"/>
    <property type="project" value="UniProtKB-KW"/>
</dbReference>